<protein>
    <recommendedName>
        <fullName evidence="2">Phytanoyl-CoA dioxygenase</fullName>
    </recommendedName>
</protein>
<dbReference type="InterPro" id="IPR008775">
    <property type="entry name" value="Phytyl_CoA_dOase-like"/>
</dbReference>
<dbReference type="SUPFAM" id="SSF51197">
    <property type="entry name" value="Clavaminate synthase-like"/>
    <property type="match status" value="1"/>
</dbReference>
<proteinExistence type="predicted"/>
<gene>
    <name evidence="1" type="ORF">METZ01_LOCUS284558</name>
</gene>
<reference evidence="1" key="1">
    <citation type="submission" date="2018-05" db="EMBL/GenBank/DDBJ databases">
        <authorList>
            <person name="Lanie J.A."/>
            <person name="Ng W.-L."/>
            <person name="Kazmierczak K.M."/>
            <person name="Andrzejewski T.M."/>
            <person name="Davidsen T.M."/>
            <person name="Wayne K.J."/>
            <person name="Tettelin H."/>
            <person name="Glass J.I."/>
            <person name="Rusch D."/>
            <person name="Podicherti R."/>
            <person name="Tsui H.-C.T."/>
            <person name="Winkler M.E."/>
        </authorList>
    </citation>
    <scope>NUCLEOTIDE SEQUENCE</scope>
</reference>
<dbReference type="AlphaFoldDB" id="A0A382L446"/>
<accession>A0A382L446</accession>
<name>A0A382L446_9ZZZZ</name>
<dbReference type="EMBL" id="UINC01084758">
    <property type="protein sequence ID" value="SVC31704.1"/>
    <property type="molecule type" value="Genomic_DNA"/>
</dbReference>
<dbReference type="Gene3D" id="2.60.120.620">
    <property type="entry name" value="q2cbj1_9rhob like domain"/>
    <property type="match status" value="1"/>
</dbReference>
<dbReference type="Pfam" id="PF05721">
    <property type="entry name" value="PhyH"/>
    <property type="match status" value="1"/>
</dbReference>
<evidence type="ECO:0008006" key="2">
    <source>
        <dbReference type="Google" id="ProtNLM"/>
    </source>
</evidence>
<organism evidence="1">
    <name type="scientific">marine metagenome</name>
    <dbReference type="NCBI Taxonomy" id="408172"/>
    <lineage>
        <taxon>unclassified sequences</taxon>
        <taxon>metagenomes</taxon>
        <taxon>ecological metagenomes</taxon>
    </lineage>
</organism>
<sequence length="331" mass="37983">MDKVNNSWISLFKGINTFNETNKTPNDAYLNMISLHCKTDGIATDLIHEMLQKENLNEFNTKHSILPKYDTSELNKHHKNIDGNSFSIFEEKVPNSVLSQVHEFGLTNPCRVDGHRDKEIIFEPENCLTGAHRFDEKRLVETEIFQQLMTEPLFANMASTYLDCTPILCSVNLWWSPASKGSPNSESAQLYHFDMSRAKWINMFIYITDVDTESGPHCVVKGSHKSDGKRQKLLQRGYARISDEEMNEVYGSEEIKELTGQAGTIIFEDTKAFHKGKKPTKDNRLIFELSFASSLFGGEYQNIEIPDHLLNPDVKKVLSEQRDIYTRYEIS</sequence>
<evidence type="ECO:0000313" key="1">
    <source>
        <dbReference type="EMBL" id="SVC31704.1"/>
    </source>
</evidence>